<dbReference type="GO" id="GO:0045900">
    <property type="term" value="P:negative regulation of translational elongation"/>
    <property type="evidence" value="ECO:0007669"/>
    <property type="project" value="TreeGrafter"/>
</dbReference>
<dbReference type="Gene3D" id="3.30.505.50">
    <property type="entry name" value="Sigma 54 modulation/S30EA ribosomal protein, C-terminal domain"/>
    <property type="match status" value="1"/>
</dbReference>
<comment type="similarity">
    <text evidence="3">Belongs to the HPF/YfiA ribosome-associated protein family. Long HPF subfamily.</text>
</comment>
<comment type="subunit">
    <text evidence="3">Interacts with 100S ribosomes.</text>
</comment>
<dbReference type="FunFam" id="3.30.505.50:FF:000002">
    <property type="entry name" value="Ribosome hibernation promoting factor"/>
    <property type="match status" value="1"/>
</dbReference>
<reference evidence="5 6" key="1">
    <citation type="submission" date="2018-10" db="EMBL/GenBank/DDBJ databases">
        <title>Tessaracoccus antarcticuss sp. nov., isolated from sediment.</title>
        <authorList>
            <person name="Zhou L.Y."/>
            <person name="Du Z.J."/>
        </authorList>
    </citation>
    <scope>NUCLEOTIDE SEQUENCE [LARGE SCALE GENOMIC DNA]</scope>
    <source>
        <strain evidence="5 6">JDX10</strain>
    </source>
</reference>
<dbReference type="InterPro" id="IPR038416">
    <property type="entry name" value="Ribosom_S30AE_C_sf"/>
</dbReference>
<evidence type="ECO:0000256" key="2">
    <source>
        <dbReference type="ARBA" id="ARBA00022845"/>
    </source>
</evidence>
<accession>A0A3M0G6D4</accession>
<organism evidence="5 6">
    <name type="scientific">Tessaracoccus antarcticus</name>
    <dbReference type="NCBI Taxonomy" id="2479848"/>
    <lineage>
        <taxon>Bacteria</taxon>
        <taxon>Bacillati</taxon>
        <taxon>Actinomycetota</taxon>
        <taxon>Actinomycetes</taxon>
        <taxon>Propionibacteriales</taxon>
        <taxon>Propionibacteriaceae</taxon>
        <taxon>Tessaracoccus</taxon>
    </lineage>
</organism>
<dbReference type="Pfam" id="PF02482">
    <property type="entry name" value="Ribosomal_S30AE"/>
    <property type="match status" value="1"/>
</dbReference>
<dbReference type="GO" id="GO:0022627">
    <property type="term" value="C:cytosolic small ribosomal subunit"/>
    <property type="evidence" value="ECO:0007669"/>
    <property type="project" value="TreeGrafter"/>
</dbReference>
<dbReference type="InterPro" id="IPR050574">
    <property type="entry name" value="HPF/YfiA_ribosome-assoc"/>
</dbReference>
<protein>
    <recommendedName>
        <fullName evidence="3">Ribosome hibernation promoting factor</fullName>
        <shortName evidence="3">HPF</shortName>
    </recommendedName>
</protein>
<dbReference type="HAMAP" id="MF_00839">
    <property type="entry name" value="HPF"/>
    <property type="match status" value="1"/>
</dbReference>
<dbReference type="GO" id="GO:0043024">
    <property type="term" value="F:ribosomal small subunit binding"/>
    <property type="evidence" value="ECO:0007669"/>
    <property type="project" value="TreeGrafter"/>
</dbReference>
<comment type="caution">
    <text evidence="5">The sequence shown here is derived from an EMBL/GenBank/DDBJ whole genome shotgun (WGS) entry which is preliminary data.</text>
</comment>
<dbReference type="InterPro" id="IPR034694">
    <property type="entry name" value="HPF_long/plastid"/>
</dbReference>
<evidence type="ECO:0000313" key="6">
    <source>
        <dbReference type="Proteomes" id="UP000275256"/>
    </source>
</evidence>
<keyword evidence="2 3" id="KW-0810">Translation regulation</keyword>
<keyword evidence="1 3" id="KW-0963">Cytoplasm</keyword>
<dbReference type="RefSeq" id="WP_121901528.1">
    <property type="nucleotide sequence ID" value="NZ_REFW01000002.1"/>
</dbReference>
<dbReference type="CDD" id="cd00552">
    <property type="entry name" value="RaiA"/>
    <property type="match status" value="1"/>
</dbReference>
<dbReference type="PANTHER" id="PTHR33231:SF1">
    <property type="entry name" value="30S RIBOSOMAL PROTEIN"/>
    <property type="match status" value="1"/>
</dbReference>
<keyword evidence="6" id="KW-1185">Reference proteome</keyword>
<dbReference type="Pfam" id="PF16321">
    <property type="entry name" value="Ribosom_S30AE_C"/>
    <property type="match status" value="1"/>
</dbReference>
<feature type="domain" description="Sigma 54 modulation/S30EA ribosomal protein C-terminal" evidence="4">
    <location>
        <begin position="141"/>
        <end position="194"/>
    </location>
</feature>
<dbReference type="InterPro" id="IPR003489">
    <property type="entry name" value="RHF/RaiA"/>
</dbReference>
<evidence type="ECO:0000256" key="3">
    <source>
        <dbReference type="HAMAP-Rule" id="MF_00839"/>
    </source>
</evidence>
<name>A0A3M0G6D4_9ACTN</name>
<dbReference type="OrthoDB" id="9794975at2"/>
<evidence type="ECO:0000256" key="1">
    <source>
        <dbReference type="ARBA" id="ARBA00022490"/>
    </source>
</evidence>
<sequence length="200" mass="22257">MDVVVTGRHCTISPALKELVTDRIATVEKLRDRVIRVDVEFSADESKNPSESVEVQITMRSRGPVIRAESKASDKNTAFDQAFDRLKSQLRKAADRRKTHQGLRLASALDPSQLSGPVVESPQENDDVYEVAGLVVDGDGPLVVREKEFDTTPLSLAQALDEMELVGHDFFLYQDADTGRPSVVYRRKAYNYGVIHLNVS</sequence>
<dbReference type="PANTHER" id="PTHR33231">
    <property type="entry name" value="30S RIBOSOMAL PROTEIN"/>
    <property type="match status" value="1"/>
</dbReference>
<evidence type="ECO:0000313" key="5">
    <source>
        <dbReference type="EMBL" id="RMB60048.1"/>
    </source>
</evidence>
<dbReference type="Proteomes" id="UP000275256">
    <property type="component" value="Unassembled WGS sequence"/>
</dbReference>
<dbReference type="InterPro" id="IPR032528">
    <property type="entry name" value="Ribosom_S30AE_C"/>
</dbReference>
<comment type="subcellular location">
    <subcellularLocation>
        <location evidence="3">Cytoplasm</location>
    </subcellularLocation>
</comment>
<comment type="function">
    <text evidence="3">Required for dimerization of active 70S ribosomes into 100S ribosomes in stationary phase; 100S ribosomes are translationally inactive and sometimes present during exponential growth.</text>
</comment>
<proteinExistence type="inferred from homology"/>
<evidence type="ECO:0000259" key="4">
    <source>
        <dbReference type="Pfam" id="PF16321"/>
    </source>
</evidence>
<dbReference type="AlphaFoldDB" id="A0A3M0G6D4"/>
<dbReference type="InterPro" id="IPR036567">
    <property type="entry name" value="RHF-like"/>
</dbReference>
<dbReference type="Gene3D" id="3.30.160.100">
    <property type="entry name" value="Ribosome hibernation promotion factor-like"/>
    <property type="match status" value="1"/>
</dbReference>
<dbReference type="EMBL" id="REFW01000002">
    <property type="protein sequence ID" value="RMB60048.1"/>
    <property type="molecule type" value="Genomic_DNA"/>
</dbReference>
<dbReference type="NCBIfam" id="TIGR00741">
    <property type="entry name" value="yfiA"/>
    <property type="match status" value="1"/>
</dbReference>
<dbReference type="SUPFAM" id="SSF69754">
    <property type="entry name" value="Ribosome binding protein Y (YfiA homologue)"/>
    <property type="match status" value="1"/>
</dbReference>
<gene>
    <name evidence="5" type="primary">raiA</name>
    <name evidence="3" type="synonym">hpf</name>
    <name evidence="5" type="ORF">EAX62_10085</name>
</gene>